<organism evidence="5 6">
    <name type="scientific">Aphanomyces stellatus</name>
    <dbReference type="NCBI Taxonomy" id="120398"/>
    <lineage>
        <taxon>Eukaryota</taxon>
        <taxon>Sar</taxon>
        <taxon>Stramenopiles</taxon>
        <taxon>Oomycota</taxon>
        <taxon>Saprolegniomycetes</taxon>
        <taxon>Saprolegniales</taxon>
        <taxon>Verrucalvaceae</taxon>
        <taxon>Aphanomyces</taxon>
    </lineage>
</organism>
<reference evidence="4" key="2">
    <citation type="submission" date="2019-06" db="EMBL/GenBank/DDBJ databases">
        <title>Genomics analysis of Aphanomyces spp. identifies a new class of oomycete effector associated with host adaptation.</title>
        <authorList>
            <person name="Gaulin E."/>
        </authorList>
    </citation>
    <scope>NUCLEOTIDE SEQUENCE</scope>
    <source>
        <strain evidence="4">CBS 578.67</strain>
    </source>
</reference>
<dbReference type="SUPFAM" id="SSF51110">
    <property type="entry name" value="alpha-D-mannose-specific plant lectins"/>
    <property type="match status" value="1"/>
</dbReference>
<protein>
    <submittedName>
        <fullName evidence="5">Aste57867_11365 protein</fullName>
    </submittedName>
</protein>
<evidence type="ECO:0000256" key="2">
    <source>
        <dbReference type="SAM" id="SignalP"/>
    </source>
</evidence>
<dbReference type="InterPro" id="IPR001480">
    <property type="entry name" value="Bulb-type_lectin_dom"/>
</dbReference>
<proteinExistence type="predicted"/>
<evidence type="ECO:0000313" key="5">
    <source>
        <dbReference type="EMBL" id="VFT88227.1"/>
    </source>
</evidence>
<keyword evidence="6" id="KW-1185">Reference proteome</keyword>
<gene>
    <name evidence="5" type="primary">Aste57867_11365</name>
    <name evidence="4" type="ORF">As57867_011323</name>
    <name evidence="5" type="ORF">ASTE57867_11365</name>
</gene>
<dbReference type="PROSITE" id="PS50927">
    <property type="entry name" value="BULB_LECTIN"/>
    <property type="match status" value="1"/>
</dbReference>
<dbReference type="Gene3D" id="2.90.10.10">
    <property type="entry name" value="Bulb-type lectin domain"/>
    <property type="match status" value="1"/>
</dbReference>
<reference evidence="5 6" key="1">
    <citation type="submission" date="2019-03" db="EMBL/GenBank/DDBJ databases">
        <authorList>
            <person name="Gaulin E."/>
            <person name="Dumas B."/>
        </authorList>
    </citation>
    <scope>NUCLEOTIDE SEQUENCE [LARGE SCALE GENOMIC DNA]</scope>
    <source>
        <strain evidence="5">CBS 568.67</strain>
    </source>
</reference>
<evidence type="ECO:0000313" key="4">
    <source>
        <dbReference type="EMBL" id="KAF0697983.1"/>
    </source>
</evidence>
<name>A0A485KT50_9STRA</name>
<sequence>MRSAVVFTCLLAGFPTALADFCSRCTGGLLSNDVENESDLTNLRYLGGFRRQMYDPTFQFCAALNEADGRFILFPMPHGRILFRALPDKPSSAPTVFGSYVMMQHDGNAVVLDKNHVPYWSSNTSNQGVGPYCMTVSVSGVLVILDSSCNRIWSHDGSSRRNQSSMPLASLTYEP</sequence>
<evidence type="ECO:0000313" key="6">
    <source>
        <dbReference type="Proteomes" id="UP000332933"/>
    </source>
</evidence>
<dbReference type="OrthoDB" id="61382at2759"/>
<dbReference type="Proteomes" id="UP000332933">
    <property type="component" value="Unassembled WGS sequence"/>
</dbReference>
<evidence type="ECO:0000259" key="3">
    <source>
        <dbReference type="PROSITE" id="PS50927"/>
    </source>
</evidence>
<feature type="signal peptide" evidence="2">
    <location>
        <begin position="1"/>
        <end position="19"/>
    </location>
</feature>
<feature type="region of interest" description="Disordered" evidence="1">
    <location>
        <begin position="156"/>
        <end position="175"/>
    </location>
</feature>
<dbReference type="EMBL" id="CAADRA010005294">
    <property type="protein sequence ID" value="VFT88227.1"/>
    <property type="molecule type" value="Genomic_DNA"/>
</dbReference>
<feature type="chain" id="PRO_5033827136" evidence="2">
    <location>
        <begin position="20"/>
        <end position="175"/>
    </location>
</feature>
<dbReference type="InterPro" id="IPR036426">
    <property type="entry name" value="Bulb-type_lectin_dom_sf"/>
</dbReference>
<feature type="domain" description="Bulb-type lectin" evidence="3">
    <location>
        <begin position="37"/>
        <end position="157"/>
    </location>
</feature>
<dbReference type="AlphaFoldDB" id="A0A485KT50"/>
<keyword evidence="2" id="KW-0732">Signal</keyword>
<accession>A0A485KT50</accession>
<dbReference type="EMBL" id="VJMH01005273">
    <property type="protein sequence ID" value="KAF0697983.1"/>
    <property type="molecule type" value="Genomic_DNA"/>
</dbReference>
<evidence type="ECO:0000256" key="1">
    <source>
        <dbReference type="SAM" id="MobiDB-lite"/>
    </source>
</evidence>